<dbReference type="SUPFAM" id="SSF53335">
    <property type="entry name" value="S-adenosyl-L-methionine-dependent methyltransferases"/>
    <property type="match status" value="1"/>
</dbReference>
<feature type="compositionally biased region" description="Polar residues" evidence="1">
    <location>
        <begin position="1"/>
        <end position="11"/>
    </location>
</feature>
<dbReference type="Gene3D" id="3.40.50.150">
    <property type="entry name" value="Vaccinia Virus protein VP39"/>
    <property type="match status" value="1"/>
</dbReference>
<dbReference type="Pfam" id="PF04672">
    <property type="entry name" value="Methyltransf_19"/>
    <property type="match status" value="1"/>
</dbReference>
<evidence type="ECO:0008006" key="4">
    <source>
        <dbReference type="Google" id="ProtNLM"/>
    </source>
</evidence>
<name>A0A5D3F557_9ACTN</name>
<dbReference type="InterPro" id="IPR029063">
    <property type="entry name" value="SAM-dependent_MTases_sf"/>
</dbReference>
<protein>
    <recommendedName>
        <fullName evidence="4">SAM-dependent methyltransferase</fullName>
    </recommendedName>
</protein>
<keyword evidence="3" id="KW-1185">Reference proteome</keyword>
<dbReference type="AlphaFoldDB" id="A0A5D3F557"/>
<proteinExistence type="predicted"/>
<accession>A0A5D3F557</accession>
<evidence type="ECO:0000313" key="2">
    <source>
        <dbReference type="EMBL" id="TYK43431.1"/>
    </source>
</evidence>
<dbReference type="EMBL" id="VSRQ01000011">
    <property type="protein sequence ID" value="TYK43431.1"/>
    <property type="molecule type" value="Genomic_DNA"/>
</dbReference>
<dbReference type="Proteomes" id="UP000323505">
    <property type="component" value="Unassembled WGS sequence"/>
</dbReference>
<evidence type="ECO:0000256" key="1">
    <source>
        <dbReference type="SAM" id="MobiDB-lite"/>
    </source>
</evidence>
<evidence type="ECO:0000313" key="3">
    <source>
        <dbReference type="Proteomes" id="UP000323505"/>
    </source>
</evidence>
<feature type="compositionally biased region" description="Pro residues" evidence="1">
    <location>
        <begin position="57"/>
        <end position="66"/>
    </location>
</feature>
<gene>
    <name evidence="2" type="ORF">FXF68_38105</name>
</gene>
<feature type="region of interest" description="Disordered" evidence="1">
    <location>
        <begin position="1"/>
        <end position="81"/>
    </location>
</feature>
<organism evidence="2 3">
    <name type="scientific">Actinomadura decatromicini</name>
    <dbReference type="NCBI Taxonomy" id="2604572"/>
    <lineage>
        <taxon>Bacteria</taxon>
        <taxon>Bacillati</taxon>
        <taxon>Actinomycetota</taxon>
        <taxon>Actinomycetes</taxon>
        <taxon>Streptosporangiales</taxon>
        <taxon>Thermomonosporaceae</taxon>
        <taxon>Actinomadura</taxon>
    </lineage>
</organism>
<sequence>MTRNGHLSNSACGRPAGLGSARPRAALLMPVPLSPGGRRTPSNAAVPMRPPEARLPGRPPTAPPARPARRPTVEGEPSTLPLAKATGDAMTTAGARAPATRAPGTRLALDRPGTARVHDYLLGGKDNYAADRDLAHEVLAVLPQAGDAARAAREFLARAVRVLAARGVRQYLDLGCGLPTSESLHRIAARHAAGVRVVYVDDDPLVIAHARALLIDGGNVAALRADVRDPGAILGSPEVRRLIDPAEPVALVFSSVLHFLPDAADLVAALAAPTAPGSGLVVSHATADFAPGAFAEAAWRYEDASGVPLVPRDAAGMAEILGPFRAVPPGLVPLGGAPFGGTTRPGREPIMYGVVGVR</sequence>
<dbReference type="InterPro" id="IPR006764">
    <property type="entry name" value="SAM_dep_MeTrfase_SAV2177_type"/>
</dbReference>
<reference evidence="2 3" key="1">
    <citation type="submission" date="2019-08" db="EMBL/GenBank/DDBJ databases">
        <title>Actinomadura sp. nov. CYP1-5 isolated from mountain soil.</title>
        <authorList>
            <person name="Songsumanus A."/>
            <person name="Kuncharoen N."/>
            <person name="Kudo T."/>
            <person name="Yuki M."/>
            <person name="Igarashi Y."/>
            <person name="Tanasupawat S."/>
        </authorList>
    </citation>
    <scope>NUCLEOTIDE SEQUENCE [LARGE SCALE GENOMIC DNA]</scope>
    <source>
        <strain evidence="2 3">CYP1-5</strain>
    </source>
</reference>
<comment type="caution">
    <text evidence="2">The sequence shown here is derived from an EMBL/GenBank/DDBJ whole genome shotgun (WGS) entry which is preliminary data.</text>
</comment>